<sequence length="336" mass="37904">MVRVAVAGGSGNVASEVIDKILHRKKHEVTVLTQKPPPSPPVDQRGVRWLQVDYSDKYSLADVLRGIDVVLCFFSGSNPYGVVRNQKNLIDASIQAGVKRFAPSEWACRDNRSIPHYAFKNEIREYLDEANSGRIVSAAPYRISWIPLLTGSNKRLEYTLFQPGLLTNYFGYPYSTSVHLSMTPWFVDLENRRAIIVGDGNYPLSLTTVQDLGEVVATALDHKGTWPIDGGCRGTQMTVAELIELGRKLRGSMTVESVSMEDLRVGKLKTTWFPLLNHPGVPEEYKEIVSRNVMISFVRSAAERSWSVSDEWNRLLPHYRFTAAEDYLREVWEGKP</sequence>
<keyword evidence="2" id="KW-0521">NADP</keyword>
<comment type="similarity">
    <text evidence="1">Belongs to the NmrA-type oxidoreductase family. Isoflavone reductase subfamily.</text>
</comment>
<dbReference type="InterPro" id="IPR051609">
    <property type="entry name" value="NmrA/Isoflavone_reductase-like"/>
</dbReference>
<dbReference type="Gene3D" id="3.40.50.720">
    <property type="entry name" value="NAD(P)-binding Rossmann-like Domain"/>
    <property type="match status" value="1"/>
</dbReference>
<dbReference type="PANTHER" id="PTHR47706">
    <property type="entry name" value="NMRA-LIKE FAMILY PROTEIN"/>
    <property type="match status" value="1"/>
</dbReference>
<comment type="caution">
    <text evidence="5">The sequence shown here is derived from an EMBL/GenBank/DDBJ whole genome shotgun (WGS) entry which is preliminary data.</text>
</comment>
<protein>
    <recommendedName>
        <fullName evidence="4">NmrA-like domain-containing protein</fullName>
    </recommendedName>
</protein>
<dbReference type="PANTHER" id="PTHR47706:SF4">
    <property type="entry name" value="NMRA-LIKE DOMAIN-CONTAINING PROTEIN"/>
    <property type="match status" value="1"/>
</dbReference>
<accession>A0ABR3SDL4</accession>
<dbReference type="EMBL" id="JAJVDC020000218">
    <property type="protein sequence ID" value="KAL1618028.1"/>
    <property type="molecule type" value="Genomic_DNA"/>
</dbReference>
<dbReference type="Pfam" id="PF05368">
    <property type="entry name" value="NmrA"/>
    <property type="match status" value="1"/>
</dbReference>
<feature type="domain" description="NmrA-like" evidence="4">
    <location>
        <begin position="3"/>
        <end position="228"/>
    </location>
</feature>
<dbReference type="InterPro" id="IPR036291">
    <property type="entry name" value="NAD(P)-bd_dom_sf"/>
</dbReference>
<organism evidence="5 6">
    <name type="scientific">Neofusicoccum ribis</name>
    <dbReference type="NCBI Taxonomy" id="45134"/>
    <lineage>
        <taxon>Eukaryota</taxon>
        <taxon>Fungi</taxon>
        <taxon>Dikarya</taxon>
        <taxon>Ascomycota</taxon>
        <taxon>Pezizomycotina</taxon>
        <taxon>Dothideomycetes</taxon>
        <taxon>Dothideomycetes incertae sedis</taxon>
        <taxon>Botryosphaeriales</taxon>
        <taxon>Botryosphaeriaceae</taxon>
        <taxon>Neofusicoccum</taxon>
    </lineage>
</organism>
<evidence type="ECO:0000313" key="5">
    <source>
        <dbReference type="EMBL" id="KAL1618028.1"/>
    </source>
</evidence>
<proteinExistence type="inferred from homology"/>
<evidence type="ECO:0000313" key="6">
    <source>
        <dbReference type="Proteomes" id="UP001521116"/>
    </source>
</evidence>
<evidence type="ECO:0000259" key="4">
    <source>
        <dbReference type="Pfam" id="PF05368"/>
    </source>
</evidence>
<name>A0ABR3SDL4_9PEZI</name>
<evidence type="ECO:0000256" key="3">
    <source>
        <dbReference type="ARBA" id="ARBA00023002"/>
    </source>
</evidence>
<dbReference type="Proteomes" id="UP001521116">
    <property type="component" value="Unassembled WGS sequence"/>
</dbReference>
<evidence type="ECO:0000256" key="2">
    <source>
        <dbReference type="ARBA" id="ARBA00022857"/>
    </source>
</evidence>
<evidence type="ECO:0000256" key="1">
    <source>
        <dbReference type="ARBA" id="ARBA00005725"/>
    </source>
</evidence>
<keyword evidence="3" id="KW-0560">Oxidoreductase</keyword>
<gene>
    <name evidence="5" type="ORF">SLS56_010733</name>
</gene>
<keyword evidence="6" id="KW-1185">Reference proteome</keyword>
<reference evidence="5 6" key="1">
    <citation type="submission" date="2024-02" db="EMBL/GenBank/DDBJ databases">
        <title>De novo assembly and annotation of 12 fungi associated with fruit tree decline syndrome in Ontario, Canada.</title>
        <authorList>
            <person name="Sulman M."/>
            <person name="Ellouze W."/>
            <person name="Ilyukhin E."/>
        </authorList>
    </citation>
    <scope>NUCLEOTIDE SEQUENCE [LARGE SCALE GENOMIC DNA]</scope>
    <source>
        <strain evidence="5 6">M1-105</strain>
    </source>
</reference>
<dbReference type="SUPFAM" id="SSF51735">
    <property type="entry name" value="NAD(P)-binding Rossmann-fold domains"/>
    <property type="match status" value="1"/>
</dbReference>
<dbReference type="InterPro" id="IPR008030">
    <property type="entry name" value="NmrA-like"/>
</dbReference>